<feature type="binding site" evidence="18">
    <location>
        <position position="229"/>
    </location>
    <ligand>
        <name>NADP(+)</name>
        <dbReference type="ChEBI" id="CHEBI:58349"/>
    </ligand>
</feature>
<feature type="binding site" evidence="17">
    <location>
        <position position="387"/>
    </location>
    <ligand>
        <name>FAD</name>
        <dbReference type="ChEBI" id="CHEBI:57692"/>
    </ligand>
</feature>
<dbReference type="GO" id="GO:0016491">
    <property type="term" value="F:oxidoreductase activity"/>
    <property type="evidence" value="ECO:0007669"/>
    <property type="project" value="UniProtKB-KW"/>
</dbReference>
<dbReference type="PANTHER" id="PTHR48467:SF1">
    <property type="entry name" value="GLUTAMATE SYNTHASE 1 [NADH], CHLOROPLASTIC-LIKE"/>
    <property type="match status" value="1"/>
</dbReference>
<evidence type="ECO:0000256" key="3">
    <source>
        <dbReference type="ARBA" id="ARBA00004731"/>
    </source>
</evidence>
<comment type="catalytic activity">
    <reaction evidence="15 16">
        <text>2 reduced [adrenodoxin] + NADP(+) + H(+) = 2 oxidized [adrenodoxin] + NADPH</text>
        <dbReference type="Rhea" id="RHEA:42312"/>
        <dbReference type="Rhea" id="RHEA-COMP:9998"/>
        <dbReference type="Rhea" id="RHEA-COMP:9999"/>
        <dbReference type="ChEBI" id="CHEBI:15378"/>
        <dbReference type="ChEBI" id="CHEBI:33737"/>
        <dbReference type="ChEBI" id="CHEBI:33738"/>
        <dbReference type="ChEBI" id="CHEBI:57783"/>
        <dbReference type="ChEBI" id="CHEBI:58349"/>
        <dbReference type="EC" id="1.18.1.6"/>
    </reaction>
</comment>
<evidence type="ECO:0000256" key="1">
    <source>
        <dbReference type="ARBA" id="ARBA00001974"/>
    </source>
</evidence>
<dbReference type="Proteomes" id="UP000283509">
    <property type="component" value="Unassembled WGS sequence"/>
</dbReference>
<dbReference type="GO" id="GO:0005739">
    <property type="term" value="C:mitochondrion"/>
    <property type="evidence" value="ECO:0007669"/>
    <property type="project" value="UniProtKB-SubCell"/>
</dbReference>
<dbReference type="AlphaFoldDB" id="A0A3R7N011"/>
<feature type="binding site" evidence="17">
    <location>
        <position position="37"/>
    </location>
    <ligand>
        <name>FAD</name>
        <dbReference type="ChEBI" id="CHEBI:57692"/>
    </ligand>
</feature>
<evidence type="ECO:0000256" key="14">
    <source>
        <dbReference type="ARBA" id="ARBA00023128"/>
    </source>
</evidence>
<dbReference type="InterPro" id="IPR021163">
    <property type="entry name" value="Ferredox_Rdtase_adrenod"/>
</dbReference>
<dbReference type="Pfam" id="PF07992">
    <property type="entry name" value="Pyr_redox_2"/>
    <property type="match status" value="1"/>
</dbReference>
<dbReference type="GO" id="GO:0008203">
    <property type="term" value="P:cholesterol metabolic process"/>
    <property type="evidence" value="ECO:0007669"/>
    <property type="project" value="UniProtKB-UniPathway"/>
</dbReference>
<evidence type="ECO:0000256" key="2">
    <source>
        <dbReference type="ARBA" id="ARBA00004173"/>
    </source>
</evidence>
<dbReference type="FunFam" id="3.50.50.60:FF:000036">
    <property type="entry name" value="NADPH:adrenodoxin oxidoreductase, mitochondrial"/>
    <property type="match status" value="1"/>
</dbReference>
<name>A0A3R7N011_PENVA</name>
<evidence type="ECO:0000256" key="13">
    <source>
        <dbReference type="ARBA" id="ARBA00023002"/>
    </source>
</evidence>
<evidence type="ECO:0000256" key="12">
    <source>
        <dbReference type="ARBA" id="ARBA00022982"/>
    </source>
</evidence>
<dbReference type="Gene3D" id="3.40.50.720">
    <property type="entry name" value="NAD(P)-binding Rossmann-like Domain"/>
    <property type="match status" value="1"/>
</dbReference>
<organism evidence="20 21">
    <name type="scientific">Penaeus vannamei</name>
    <name type="common">Whiteleg shrimp</name>
    <name type="synonym">Litopenaeus vannamei</name>
    <dbReference type="NCBI Taxonomy" id="6689"/>
    <lineage>
        <taxon>Eukaryota</taxon>
        <taxon>Metazoa</taxon>
        <taxon>Ecdysozoa</taxon>
        <taxon>Arthropoda</taxon>
        <taxon>Crustacea</taxon>
        <taxon>Multicrustacea</taxon>
        <taxon>Malacostraca</taxon>
        <taxon>Eumalacostraca</taxon>
        <taxon>Eucarida</taxon>
        <taxon>Decapoda</taxon>
        <taxon>Dendrobranchiata</taxon>
        <taxon>Penaeoidea</taxon>
        <taxon>Penaeidae</taxon>
        <taxon>Penaeus</taxon>
    </lineage>
</organism>
<accession>A0A3R7N011</accession>
<sequence>MLLRLGISRWAACRLSTSAATSTAHVPKVCIVGSGPAGFYAAQQIIKSHEAAEVDIYEKLPVPFGLVRYGVAPDHPEVKNCINTFTQTASKNRVTFLGNIDIGSDVTFSQLRQAYHAIILAYGNAKDRKLDIPGEELSGVLSARQFVGWYNGLPEDADLKVNLDVESVAVVGQGNVALDVARILLTPMDMLRKTDIPENVLACLDKSQVKYVTLIGRRGPQNVAFTIKELREMVNLPGCRPNLIAGDYQHLKDLIPSLPRPRKRLLELLAKTALDTPAPALASAWASAQKEWRLRFLLSPVEVLAGADGQTVSGLKLAHNRLEGDGDNQRAVQTEETESLECGLILRSIGYKGVPIDSSLPFDHRTGTIANDNGRVKGHNGVYVSGWIGTGPVGVILSTMTSGFTSGKMLVADINSGQVDVSSARGGKEEVLDILSKKDKKPVTFSDWNRLDKFETEIGAKLGKPREKVTNIQKMIDISHD</sequence>
<evidence type="ECO:0000256" key="8">
    <source>
        <dbReference type="ARBA" id="ARBA00022630"/>
    </source>
</evidence>
<feature type="binding site" evidence="17">
    <location>
        <position position="102"/>
    </location>
    <ligand>
        <name>FAD</name>
        <dbReference type="ChEBI" id="CHEBI:57692"/>
    </ligand>
</feature>
<evidence type="ECO:0000256" key="7">
    <source>
        <dbReference type="ARBA" id="ARBA00022448"/>
    </source>
</evidence>
<evidence type="ECO:0000256" key="18">
    <source>
        <dbReference type="PIRSR" id="PIRSR000362-2"/>
    </source>
</evidence>
<keyword evidence="21" id="KW-1185">Reference proteome</keyword>
<keyword evidence="10 16" id="KW-0521">NADP</keyword>
<feature type="binding site" evidence="18">
    <location>
        <begin position="217"/>
        <end position="218"/>
    </location>
    <ligand>
        <name>NADP(+)</name>
        <dbReference type="ChEBI" id="CHEBI:58349"/>
    </ligand>
</feature>
<evidence type="ECO:0000256" key="4">
    <source>
        <dbReference type="ARBA" id="ARBA00008312"/>
    </source>
</evidence>
<keyword evidence="9 16" id="KW-0274">FAD</keyword>
<comment type="subcellular location">
    <subcellularLocation>
        <location evidence="2 16">Mitochondrion</location>
    </subcellularLocation>
</comment>
<feature type="binding site" evidence="17">
    <location>
        <begin position="394"/>
        <end position="396"/>
    </location>
    <ligand>
        <name>FAD</name>
        <dbReference type="ChEBI" id="CHEBI:57692"/>
    </ligand>
</feature>
<feature type="binding site" evidence="17">
    <location>
        <position position="66"/>
    </location>
    <ligand>
        <name>FAD</name>
        <dbReference type="ChEBI" id="CHEBI:57692"/>
    </ligand>
</feature>
<feature type="binding site" evidence="18">
    <location>
        <position position="394"/>
    </location>
    <ligand>
        <name>NADP(+)</name>
        <dbReference type="ChEBI" id="CHEBI:58349"/>
    </ligand>
</feature>
<feature type="binding site" evidence="18">
    <location>
        <begin position="173"/>
        <end position="176"/>
    </location>
    <ligand>
        <name>NADP(+)</name>
        <dbReference type="ChEBI" id="CHEBI:58349"/>
    </ligand>
</feature>
<comment type="pathway">
    <text evidence="3">Steroid metabolism; cholesterol metabolism.</text>
</comment>
<evidence type="ECO:0000256" key="6">
    <source>
        <dbReference type="ARBA" id="ARBA00016287"/>
    </source>
</evidence>
<evidence type="ECO:0000256" key="16">
    <source>
        <dbReference type="PIRNR" id="PIRNR000362"/>
    </source>
</evidence>
<dbReference type="PIRSF" id="PIRSF000362">
    <property type="entry name" value="FNR"/>
    <property type="match status" value="1"/>
</dbReference>
<comment type="similarity">
    <text evidence="4 16">Belongs to the ferredoxin--NADP reductase type 1 family.</text>
</comment>
<evidence type="ECO:0000256" key="9">
    <source>
        <dbReference type="ARBA" id="ARBA00022827"/>
    </source>
</evidence>
<evidence type="ECO:0000256" key="17">
    <source>
        <dbReference type="PIRSR" id="PIRSR000362-1"/>
    </source>
</evidence>
<keyword evidence="12" id="KW-0249">Electron transport</keyword>
<evidence type="ECO:0000259" key="19">
    <source>
        <dbReference type="Pfam" id="PF07992"/>
    </source>
</evidence>
<feature type="domain" description="FAD/NAD(P)-binding" evidence="19">
    <location>
        <begin position="28"/>
        <end position="184"/>
    </location>
</feature>
<dbReference type="InterPro" id="IPR055275">
    <property type="entry name" value="Ferredox_Rdtase"/>
</dbReference>
<evidence type="ECO:0000313" key="20">
    <source>
        <dbReference type="EMBL" id="ROT73630.1"/>
    </source>
</evidence>
<reference evidence="20 21" key="2">
    <citation type="submission" date="2019-01" db="EMBL/GenBank/DDBJ databases">
        <title>The decoding of complex shrimp genome reveals the adaptation for benthos swimmer, frequently molting mechanism and breeding impact on genome.</title>
        <authorList>
            <person name="Sun Y."/>
            <person name="Gao Y."/>
            <person name="Yu Y."/>
        </authorList>
    </citation>
    <scope>NUCLEOTIDE SEQUENCE [LARGE SCALE GENOMIC DNA]</scope>
    <source>
        <tissue evidence="20">Muscle</tissue>
    </source>
</reference>
<keyword evidence="14 16" id="KW-0496">Mitochondrion</keyword>
<dbReference type="EC" id="1.18.1.6" evidence="5 16"/>
<keyword evidence="13 16" id="KW-0560">Oxidoreductase</keyword>
<dbReference type="PANTHER" id="PTHR48467">
    <property type="entry name" value="GLUTAMATE SYNTHASE 1 [NADH], CHLOROPLASTIC-LIKE"/>
    <property type="match status" value="1"/>
</dbReference>
<gene>
    <name evidence="20" type="ORF">C7M84_007956</name>
</gene>
<comment type="cofactor">
    <cofactor evidence="1 16 17">
        <name>FAD</name>
        <dbReference type="ChEBI" id="CHEBI:57692"/>
    </cofactor>
</comment>
<keyword evidence="7" id="KW-0813">Transport</keyword>
<evidence type="ECO:0000256" key="15">
    <source>
        <dbReference type="ARBA" id="ARBA00048933"/>
    </source>
</evidence>
<evidence type="ECO:0000256" key="11">
    <source>
        <dbReference type="ARBA" id="ARBA00022946"/>
    </source>
</evidence>
<dbReference type="Gene3D" id="3.50.50.60">
    <property type="entry name" value="FAD/NAD(P)-binding domain"/>
    <property type="match status" value="1"/>
</dbReference>
<evidence type="ECO:0000313" key="21">
    <source>
        <dbReference type="Proteomes" id="UP000283509"/>
    </source>
</evidence>
<keyword evidence="8 16" id="KW-0285">Flavoprotein</keyword>
<dbReference type="InterPro" id="IPR036188">
    <property type="entry name" value="FAD/NAD-bd_sf"/>
</dbReference>
<protein>
    <recommendedName>
        <fullName evidence="6 16">NADPH:adrenodoxin oxidoreductase, mitochondrial</fullName>
        <ecNumber evidence="5 16">1.18.1.6</ecNumber>
    </recommendedName>
</protein>
<proteinExistence type="inferred from homology"/>
<reference evidence="20 21" key="1">
    <citation type="submission" date="2018-04" db="EMBL/GenBank/DDBJ databases">
        <authorList>
            <person name="Zhang X."/>
            <person name="Yuan J."/>
            <person name="Li F."/>
            <person name="Xiang J."/>
        </authorList>
    </citation>
    <scope>NUCLEOTIDE SEQUENCE [LARGE SCALE GENOMIC DNA]</scope>
    <source>
        <tissue evidence="20">Muscle</tissue>
    </source>
</reference>
<dbReference type="OrthoDB" id="333024at2759"/>
<evidence type="ECO:0000256" key="5">
    <source>
        <dbReference type="ARBA" id="ARBA00013219"/>
    </source>
</evidence>
<dbReference type="UniPathway" id="UPA00296"/>
<dbReference type="SUPFAM" id="SSF51905">
    <property type="entry name" value="FAD/NAD(P)-binding domain"/>
    <property type="match status" value="2"/>
</dbReference>
<dbReference type="EMBL" id="QCYY01002014">
    <property type="protein sequence ID" value="ROT73630.1"/>
    <property type="molecule type" value="Genomic_DNA"/>
</dbReference>
<dbReference type="InterPro" id="IPR023753">
    <property type="entry name" value="FAD/NAD-binding_dom"/>
</dbReference>
<keyword evidence="11" id="KW-0809">Transit peptide</keyword>
<evidence type="ECO:0000256" key="10">
    <source>
        <dbReference type="ARBA" id="ARBA00022857"/>
    </source>
</evidence>
<dbReference type="STRING" id="6689.A0A3R7N011"/>
<comment type="caution">
    <text evidence="20">The sequence shown here is derived from an EMBL/GenBank/DDBJ whole genome shotgun (WGS) entry which is preliminary data.</text>
</comment>
<dbReference type="PRINTS" id="PR00419">
    <property type="entry name" value="ADXRDTASE"/>
</dbReference>
<feature type="binding site" evidence="17">
    <location>
        <position position="58"/>
    </location>
    <ligand>
        <name>FAD</name>
        <dbReference type="ChEBI" id="CHEBI:57692"/>
    </ligand>
</feature>